<dbReference type="STRING" id="366584.SAMN05216377_12730"/>
<gene>
    <name evidence="8" type="ORF">SAMN05216377_12730</name>
</gene>
<evidence type="ECO:0000256" key="5">
    <source>
        <dbReference type="ARBA" id="ARBA00022989"/>
    </source>
</evidence>
<accession>A0A1G8DNK4</accession>
<keyword evidence="5 7" id="KW-1133">Transmembrane helix</keyword>
<keyword evidence="6 7" id="KW-0472">Membrane</keyword>
<evidence type="ECO:0000256" key="1">
    <source>
        <dbReference type="ARBA" id="ARBA00004651"/>
    </source>
</evidence>
<comment type="similarity">
    <text evidence="2">Belongs to the UPF0410 family.</text>
</comment>
<proteinExistence type="inferred from homology"/>
<dbReference type="RefSeq" id="WP_093089713.1">
    <property type="nucleotide sequence ID" value="NZ_FNBE01000027.1"/>
</dbReference>
<dbReference type="Pfam" id="PF04226">
    <property type="entry name" value="Transgly_assoc"/>
    <property type="match status" value="1"/>
</dbReference>
<dbReference type="PANTHER" id="PTHR33884">
    <property type="entry name" value="UPF0410 PROTEIN YMGE"/>
    <property type="match status" value="1"/>
</dbReference>
<dbReference type="AlphaFoldDB" id="A0A1G8DNK4"/>
<dbReference type="EMBL" id="FNBE01000027">
    <property type="protein sequence ID" value="SDH59246.1"/>
    <property type="molecule type" value="Genomic_DNA"/>
</dbReference>
<feature type="transmembrane region" description="Helical" evidence="7">
    <location>
        <begin position="63"/>
        <end position="82"/>
    </location>
</feature>
<evidence type="ECO:0000313" key="8">
    <source>
        <dbReference type="EMBL" id="SDH59246.1"/>
    </source>
</evidence>
<feature type="transmembrane region" description="Helical" evidence="7">
    <location>
        <begin position="6"/>
        <end position="21"/>
    </location>
</feature>
<name>A0A1G8DNK4_PSEOR</name>
<evidence type="ECO:0000256" key="4">
    <source>
        <dbReference type="ARBA" id="ARBA00022692"/>
    </source>
</evidence>
<evidence type="ECO:0000256" key="2">
    <source>
        <dbReference type="ARBA" id="ARBA00011006"/>
    </source>
</evidence>
<keyword evidence="9" id="KW-1185">Reference proteome</keyword>
<evidence type="ECO:0000256" key="6">
    <source>
        <dbReference type="ARBA" id="ARBA00023136"/>
    </source>
</evidence>
<evidence type="ECO:0000256" key="3">
    <source>
        <dbReference type="ARBA" id="ARBA00022475"/>
    </source>
</evidence>
<dbReference type="Proteomes" id="UP000198967">
    <property type="component" value="Unassembled WGS sequence"/>
</dbReference>
<dbReference type="InterPro" id="IPR007341">
    <property type="entry name" value="Transgly_assoc"/>
</dbReference>
<organism evidence="8 9">
    <name type="scientific">Pseudonocardia oroxyli</name>
    <dbReference type="NCBI Taxonomy" id="366584"/>
    <lineage>
        <taxon>Bacteria</taxon>
        <taxon>Bacillati</taxon>
        <taxon>Actinomycetota</taxon>
        <taxon>Actinomycetes</taxon>
        <taxon>Pseudonocardiales</taxon>
        <taxon>Pseudonocardiaceae</taxon>
        <taxon>Pseudonocardia</taxon>
    </lineage>
</organism>
<keyword evidence="4 7" id="KW-0812">Transmembrane</keyword>
<dbReference type="PANTHER" id="PTHR33884:SF3">
    <property type="entry name" value="UPF0410 PROTEIN YMGE"/>
    <property type="match status" value="1"/>
</dbReference>
<evidence type="ECO:0000256" key="7">
    <source>
        <dbReference type="SAM" id="Phobius"/>
    </source>
</evidence>
<keyword evidence="3" id="KW-1003">Cell membrane</keyword>
<sequence>MGVIGWIVVGLIVGALAKLIMPGKDPGGIIVTCIIGVVGGLLGGWLSSMIFGVSTGGFFDLRTWLIALVGALILLGIYRLIVGRRSRSHA</sequence>
<reference evidence="8 9" key="1">
    <citation type="submission" date="2016-10" db="EMBL/GenBank/DDBJ databases">
        <authorList>
            <person name="de Groot N.N."/>
        </authorList>
    </citation>
    <scope>NUCLEOTIDE SEQUENCE [LARGE SCALE GENOMIC DNA]</scope>
    <source>
        <strain evidence="8 9">CGMCC 4.3143</strain>
    </source>
</reference>
<dbReference type="GO" id="GO:0005886">
    <property type="term" value="C:plasma membrane"/>
    <property type="evidence" value="ECO:0007669"/>
    <property type="project" value="UniProtKB-SubCell"/>
</dbReference>
<comment type="subcellular location">
    <subcellularLocation>
        <location evidence="1">Cell membrane</location>
        <topology evidence="1">Multi-pass membrane protein</topology>
    </subcellularLocation>
</comment>
<evidence type="ECO:0000313" key="9">
    <source>
        <dbReference type="Proteomes" id="UP000198967"/>
    </source>
</evidence>
<protein>
    <submittedName>
        <fullName evidence="8">Uncharacterized membrane protein YeaQ/YmgE, transglycosylase-associated protein family</fullName>
    </submittedName>
</protein>
<feature type="transmembrane region" description="Helical" evidence="7">
    <location>
        <begin position="28"/>
        <end position="51"/>
    </location>
</feature>